<evidence type="ECO:0000259" key="1">
    <source>
        <dbReference type="PROSITE" id="PS51379"/>
    </source>
</evidence>
<dbReference type="InterPro" id="IPR036941">
    <property type="entry name" value="Rcpt_L-dom_sf"/>
</dbReference>
<dbReference type="Gene3D" id="3.80.20.20">
    <property type="entry name" value="Receptor L-domain"/>
    <property type="match status" value="2"/>
</dbReference>
<protein>
    <submittedName>
        <fullName evidence="2">Furin-like cysteine rich region</fullName>
    </submittedName>
</protein>
<name>A0A0D8YEM6_DICVI</name>
<dbReference type="SMART" id="SM00261">
    <property type="entry name" value="FU"/>
    <property type="match status" value="1"/>
</dbReference>
<dbReference type="InterPro" id="IPR006211">
    <property type="entry name" value="Furin-like_Cys-rich_dom"/>
</dbReference>
<gene>
    <name evidence="2" type="ORF">DICVIV_00781</name>
</gene>
<dbReference type="Gene3D" id="2.10.220.10">
    <property type="entry name" value="Hormone Receptor, Insulin-like Growth Factor Receptor 1, Chain A, domain 2"/>
    <property type="match status" value="1"/>
</dbReference>
<dbReference type="AlphaFoldDB" id="A0A0D8YEM6"/>
<keyword evidence="3" id="KW-1185">Reference proteome</keyword>
<dbReference type="PROSITE" id="PS51379">
    <property type="entry name" value="4FE4S_FER_2"/>
    <property type="match status" value="1"/>
</dbReference>
<accession>A0A0D8YEM6</accession>
<reference evidence="2 3" key="1">
    <citation type="submission" date="2013-11" db="EMBL/GenBank/DDBJ databases">
        <title>Draft genome of the bovine lungworm Dictyocaulus viviparus.</title>
        <authorList>
            <person name="Mitreva M."/>
        </authorList>
    </citation>
    <scope>NUCLEOTIDE SEQUENCE [LARGE SCALE GENOMIC DNA]</scope>
    <source>
        <strain evidence="2 3">HannoverDv2000</strain>
    </source>
</reference>
<dbReference type="OrthoDB" id="546826at2759"/>
<dbReference type="InterPro" id="IPR006212">
    <property type="entry name" value="Furin_repeat"/>
</dbReference>
<dbReference type="SUPFAM" id="SSF52058">
    <property type="entry name" value="L domain-like"/>
    <property type="match status" value="1"/>
</dbReference>
<evidence type="ECO:0000313" key="2">
    <source>
        <dbReference type="EMBL" id="KJH53096.1"/>
    </source>
</evidence>
<sequence length="251" mass="27706">MSFPYFLPLSCTDDCEVENESKCRRVSHSRGEQLSCWNKNTCQEDCPFDRINGSAGPGCADSNGAKCHDQCVAGCTVPNDDKACYGCLHYNHDGACIESCPPNLFVYLNRRCITEAECDAGVGLILELYYGNEDLICRMSTLRGGKEVYKPANGICSTICPDGLEEDPSNKKRCRKCAGECVRKCPGNITIESMSKAMQLKHCSVIEGYLEIEMRVGMSTVAASQLTEVFGKITTIDGYGFLKYFFISIMM</sequence>
<evidence type="ECO:0000313" key="3">
    <source>
        <dbReference type="Proteomes" id="UP000053766"/>
    </source>
</evidence>
<dbReference type="InterPro" id="IPR017896">
    <property type="entry name" value="4Fe4S_Fe-S-bd"/>
</dbReference>
<proteinExistence type="predicted"/>
<feature type="domain" description="4Fe-4S ferredoxin-type" evidence="1">
    <location>
        <begin position="165"/>
        <end position="194"/>
    </location>
</feature>
<dbReference type="InterPro" id="IPR009030">
    <property type="entry name" value="Growth_fac_rcpt_cys_sf"/>
</dbReference>
<organism evidence="2 3">
    <name type="scientific">Dictyocaulus viviparus</name>
    <name type="common">Bovine lungworm</name>
    <dbReference type="NCBI Taxonomy" id="29172"/>
    <lineage>
        <taxon>Eukaryota</taxon>
        <taxon>Metazoa</taxon>
        <taxon>Ecdysozoa</taxon>
        <taxon>Nematoda</taxon>
        <taxon>Chromadorea</taxon>
        <taxon>Rhabditida</taxon>
        <taxon>Rhabditina</taxon>
        <taxon>Rhabditomorpha</taxon>
        <taxon>Strongyloidea</taxon>
        <taxon>Metastrongylidae</taxon>
        <taxon>Dictyocaulus</taxon>
    </lineage>
</organism>
<reference evidence="3" key="2">
    <citation type="journal article" date="2016" name="Sci. Rep.">
        <title>Dictyocaulus viviparus genome, variome and transcriptome elucidate lungworm biology and support future intervention.</title>
        <authorList>
            <person name="McNulty S.N."/>
            <person name="Strube C."/>
            <person name="Rosa B.A."/>
            <person name="Martin J.C."/>
            <person name="Tyagi R."/>
            <person name="Choi Y.J."/>
            <person name="Wang Q."/>
            <person name="Hallsworth Pepin K."/>
            <person name="Zhang X."/>
            <person name="Ozersky P."/>
            <person name="Wilson R.K."/>
            <person name="Sternberg P.W."/>
            <person name="Gasser R.B."/>
            <person name="Mitreva M."/>
        </authorList>
    </citation>
    <scope>NUCLEOTIDE SEQUENCE [LARGE SCALE GENOMIC DNA]</scope>
    <source>
        <strain evidence="3">HannoverDv2000</strain>
    </source>
</reference>
<dbReference type="Pfam" id="PF00757">
    <property type="entry name" value="Furin-like"/>
    <property type="match status" value="1"/>
</dbReference>
<dbReference type="STRING" id="29172.A0A0D8YEM6"/>
<dbReference type="EMBL" id="KN716156">
    <property type="protein sequence ID" value="KJH53096.1"/>
    <property type="molecule type" value="Genomic_DNA"/>
</dbReference>
<dbReference type="SUPFAM" id="SSF57184">
    <property type="entry name" value="Growth factor receptor domain"/>
    <property type="match status" value="1"/>
</dbReference>
<dbReference type="Proteomes" id="UP000053766">
    <property type="component" value="Unassembled WGS sequence"/>
</dbReference>